<accession>A0ABQ1VM21</accession>
<comment type="caution">
    <text evidence="2">The sequence shown here is derived from an EMBL/GenBank/DDBJ whole genome shotgun (WGS) entry which is preliminary data.</text>
</comment>
<gene>
    <name evidence="2" type="ORF">GCM10011402_35300</name>
</gene>
<dbReference type="Proteomes" id="UP000640509">
    <property type="component" value="Unassembled WGS sequence"/>
</dbReference>
<proteinExistence type="predicted"/>
<sequence length="80" mass="8620">MKADAAGAGQSALDGFDPVPRIQIVTVEKAMTLRERAVKIPLAGTDVFRKPAREVDAARQFGPDLQGRLESEPGRGYMGH</sequence>
<reference evidence="3" key="1">
    <citation type="journal article" date="2019" name="Int. J. Syst. Evol. Microbiol.">
        <title>The Global Catalogue of Microorganisms (GCM) 10K type strain sequencing project: providing services to taxonomists for standard genome sequencing and annotation.</title>
        <authorList>
            <consortium name="The Broad Institute Genomics Platform"/>
            <consortium name="The Broad Institute Genome Sequencing Center for Infectious Disease"/>
            <person name="Wu L."/>
            <person name="Ma J."/>
        </authorList>
    </citation>
    <scope>NUCLEOTIDE SEQUENCE [LARGE SCALE GENOMIC DNA]</scope>
    <source>
        <strain evidence="3">CGMCC 1.15419</strain>
    </source>
</reference>
<dbReference type="RefSeq" id="WP_103174454.1">
    <property type="nucleotide sequence ID" value="NZ_BMIV01000024.1"/>
</dbReference>
<organism evidence="2 3">
    <name type="scientific">Paracoccus acridae</name>
    <dbReference type="NCBI Taxonomy" id="1795310"/>
    <lineage>
        <taxon>Bacteria</taxon>
        <taxon>Pseudomonadati</taxon>
        <taxon>Pseudomonadota</taxon>
        <taxon>Alphaproteobacteria</taxon>
        <taxon>Rhodobacterales</taxon>
        <taxon>Paracoccaceae</taxon>
        <taxon>Paracoccus</taxon>
    </lineage>
</organism>
<keyword evidence="3" id="KW-1185">Reference proteome</keyword>
<dbReference type="EMBL" id="BMIV01000024">
    <property type="protein sequence ID" value="GGF79601.1"/>
    <property type="molecule type" value="Genomic_DNA"/>
</dbReference>
<feature type="region of interest" description="Disordered" evidence="1">
    <location>
        <begin position="57"/>
        <end position="80"/>
    </location>
</feature>
<evidence type="ECO:0000256" key="1">
    <source>
        <dbReference type="SAM" id="MobiDB-lite"/>
    </source>
</evidence>
<evidence type="ECO:0000313" key="3">
    <source>
        <dbReference type="Proteomes" id="UP000640509"/>
    </source>
</evidence>
<evidence type="ECO:0000313" key="2">
    <source>
        <dbReference type="EMBL" id="GGF79601.1"/>
    </source>
</evidence>
<name>A0ABQ1VM21_9RHOB</name>
<protein>
    <submittedName>
        <fullName evidence="2">Uncharacterized protein</fullName>
    </submittedName>
</protein>